<feature type="compositionally biased region" description="Basic and acidic residues" evidence="1">
    <location>
        <begin position="999"/>
        <end position="1009"/>
    </location>
</feature>
<dbReference type="EMBL" id="PQFF01000167">
    <property type="protein sequence ID" value="RHZ77506.1"/>
    <property type="molecule type" value="Genomic_DNA"/>
</dbReference>
<comment type="caution">
    <text evidence="2">The sequence shown here is derived from an EMBL/GenBank/DDBJ whole genome shotgun (WGS) entry which is preliminary data.</text>
</comment>
<name>A0A397IUP7_9GLOM</name>
<feature type="region of interest" description="Disordered" evidence="1">
    <location>
        <begin position="28"/>
        <end position="76"/>
    </location>
</feature>
<evidence type="ECO:0000256" key="1">
    <source>
        <dbReference type="SAM" id="MobiDB-lite"/>
    </source>
</evidence>
<feature type="compositionally biased region" description="Polar residues" evidence="1">
    <location>
        <begin position="1011"/>
        <end position="1039"/>
    </location>
</feature>
<feature type="compositionally biased region" description="Low complexity" evidence="1">
    <location>
        <begin position="28"/>
        <end position="44"/>
    </location>
</feature>
<evidence type="ECO:0000313" key="3">
    <source>
        <dbReference type="Proteomes" id="UP000266861"/>
    </source>
</evidence>
<reference evidence="2 3" key="1">
    <citation type="submission" date="2018-08" db="EMBL/GenBank/DDBJ databases">
        <title>Genome and evolution of the arbuscular mycorrhizal fungus Diversispora epigaea (formerly Glomus versiforme) and its bacterial endosymbionts.</title>
        <authorList>
            <person name="Sun X."/>
            <person name="Fei Z."/>
            <person name="Harrison M."/>
        </authorList>
    </citation>
    <scope>NUCLEOTIDE SEQUENCE [LARGE SCALE GENOMIC DNA]</scope>
    <source>
        <strain evidence="2 3">IT104</strain>
    </source>
</reference>
<dbReference type="Proteomes" id="UP000266861">
    <property type="component" value="Unassembled WGS sequence"/>
</dbReference>
<proteinExistence type="predicted"/>
<dbReference type="AlphaFoldDB" id="A0A397IUP7"/>
<accession>A0A397IUP7</accession>
<feature type="region of interest" description="Disordered" evidence="1">
    <location>
        <begin position="999"/>
        <end position="1048"/>
    </location>
</feature>
<keyword evidence="3" id="KW-1185">Reference proteome</keyword>
<dbReference type="STRING" id="1348612.A0A397IUP7"/>
<evidence type="ECO:0000313" key="2">
    <source>
        <dbReference type="EMBL" id="RHZ77506.1"/>
    </source>
</evidence>
<gene>
    <name evidence="2" type="ORF">Glove_177g73</name>
</gene>
<protein>
    <submittedName>
        <fullName evidence="2">Uncharacterized protein</fullName>
    </submittedName>
</protein>
<dbReference type="PANTHER" id="PTHR42264">
    <property type="entry name" value="EPHRIN_REC_LIKE DOMAIN-CONTAINING PROTEIN"/>
    <property type="match status" value="1"/>
</dbReference>
<dbReference type="OrthoDB" id="2380172at2759"/>
<organism evidence="2 3">
    <name type="scientific">Diversispora epigaea</name>
    <dbReference type="NCBI Taxonomy" id="1348612"/>
    <lineage>
        <taxon>Eukaryota</taxon>
        <taxon>Fungi</taxon>
        <taxon>Fungi incertae sedis</taxon>
        <taxon>Mucoromycota</taxon>
        <taxon>Glomeromycotina</taxon>
        <taxon>Glomeromycetes</taxon>
        <taxon>Diversisporales</taxon>
        <taxon>Diversisporaceae</taxon>
        <taxon>Diversispora</taxon>
    </lineage>
</organism>
<sequence length="1174" mass="136272">MLEYDDDIFLCLPFANFIEELENEINNDNIENNNTNSNIVNSNEFFEDEDNSSDTDNNYYESELELENENEKENEHYNDKDEIIEVSEQTELTACVIIDFVDGKIQRCKQKGKLKQLHNLFGTWQVDRDAIKEADSTLSKLGVCDTHFQFDNKYLHKSQEKKLKSFETGIIQWRRCVSCDKYITFFSRDVGCTEHSWHLNGYNIQVACIGQYRCDALKICHPICTRAFDNIEMPKSICCLCYEKLGGHIYHRPGRGKKGTTCITKQLHLKDTDKGLEFLGDWIINISQTQDEENKNQILIALINALIPFTSFSPSFITNISNKNINFTNESNKNKQLIFNQLPSLFMIKMLFIESSKKIKYERNLNINNFKELGFVIGDKLWNSRLDITTKKSSLESPKTLHEYYNTFPDFLTSLFFGIIHKLQEKKMEINNRQQKKRQKLLTTVISEKTIKIVTFITSILIELAFLCLKIWLPQVLTSLSRKPRLLGTFRQLLTVCHVVSHTDRHERKLENARMEKANSIQRLIQGKNIWNLAVINNIDFKEKSFKFGNIYDVTRESSHATLRMAFQIQLPVNTRNEPEKIIELTADTPLFGMNSRIEEILMIFQEVFQELLDFKNINNKLCYNRDFDAESIKCLILHKLDHGCLGPSPNIVILEPGNNPNSDEEILNAAKMYKKDFILEDYQFLDIVGDELVYRRLNKNKKKWPNLRPLLGQWHTSKDFCSVLIVLFSSYGLLSLASRLGVCFLDKFEIAVDYRSTARVLDLLWVAVGAAINIFITSKKIIFSEIMDAAATPLFASAAKFNYATAIAHYLATITAYPQLKERLHYAGSFKIPHEESDSRHICFAFDEALETFGVKYIKQNINGNTIDEKNLKNQIKACQNERERIDLLMSKYLDDKSVSQTERAIKSRKESLWNLIDDLVNVFGMSDPLSHDLFQKYPPTELHNQGVERLIACYQKGLERIKKVYRQEVLEIESKNTQGRRITEVVRTKLKDFTEKKKGKNQVEKRKLSQTQNIPQVNESLNNSGLLHLPANNQNNPVEPLRKKRKQTTVEEENILEELLVYEELPSSVIDEALNRLSTDWNRTKVKAAWKYLNESLNNSGLLHLPANNQNNPVEPLRKKRKQTTVEEENILEELLVYEELPSSVIDEALNRLSTDWNRTKVKAAWKYRKNK</sequence>